<keyword evidence="8" id="KW-0206">Cytoskeleton</keyword>
<evidence type="ECO:0000256" key="9">
    <source>
        <dbReference type="PROSITE-ProRule" id="PRU00283"/>
    </source>
</evidence>
<dbReference type="InterPro" id="IPR027417">
    <property type="entry name" value="P-loop_NTPase"/>
</dbReference>
<feature type="region of interest" description="Disordered" evidence="12">
    <location>
        <begin position="363"/>
        <end position="395"/>
    </location>
</feature>
<keyword evidence="7 9" id="KW-0505">Motor protein</keyword>
<comment type="subcellular location">
    <subcellularLocation>
        <location evidence="1">Cytoplasm</location>
        <location evidence="1">Cytoskeleton</location>
    </subcellularLocation>
</comment>
<dbReference type="PANTHER" id="PTHR47969:SF21">
    <property type="entry name" value="KINESIN-LIKE PROTEIN"/>
    <property type="match status" value="1"/>
</dbReference>
<evidence type="ECO:0000256" key="7">
    <source>
        <dbReference type="ARBA" id="ARBA00023175"/>
    </source>
</evidence>
<dbReference type="Pfam" id="PF00225">
    <property type="entry name" value="Kinesin"/>
    <property type="match status" value="1"/>
</dbReference>
<evidence type="ECO:0000256" key="10">
    <source>
        <dbReference type="RuleBase" id="RU000394"/>
    </source>
</evidence>
<dbReference type="PANTHER" id="PTHR47969">
    <property type="entry name" value="CHROMOSOME-ASSOCIATED KINESIN KIF4A-RELATED"/>
    <property type="match status" value="1"/>
</dbReference>
<evidence type="ECO:0000256" key="5">
    <source>
        <dbReference type="ARBA" id="ARBA00022840"/>
    </source>
</evidence>
<dbReference type="EMBL" id="OU015567">
    <property type="protein sequence ID" value="CAG5111450.1"/>
    <property type="molecule type" value="Genomic_DNA"/>
</dbReference>
<proteinExistence type="inferred from homology"/>
<dbReference type="InterPro" id="IPR001752">
    <property type="entry name" value="Kinesin_motor_dom"/>
</dbReference>
<dbReference type="InterPro" id="IPR036961">
    <property type="entry name" value="Kinesin_motor_dom_sf"/>
</dbReference>
<evidence type="ECO:0000256" key="4">
    <source>
        <dbReference type="ARBA" id="ARBA00022741"/>
    </source>
</evidence>
<evidence type="ECO:0000313" key="14">
    <source>
        <dbReference type="EMBL" id="CAG5111450.1"/>
    </source>
</evidence>
<dbReference type="SUPFAM" id="SSF52540">
    <property type="entry name" value="P-loop containing nucleoside triphosphate hydrolases"/>
    <property type="match status" value="1"/>
</dbReference>
<keyword evidence="2" id="KW-0963">Cytoplasm</keyword>
<accession>A0ABN7T197</accession>
<dbReference type="InterPro" id="IPR027640">
    <property type="entry name" value="Kinesin-like_fam"/>
</dbReference>
<keyword evidence="4 9" id="KW-0547">Nucleotide-binding</keyword>
<evidence type="ECO:0000256" key="3">
    <source>
        <dbReference type="ARBA" id="ARBA00022701"/>
    </source>
</evidence>
<evidence type="ECO:0000256" key="6">
    <source>
        <dbReference type="ARBA" id="ARBA00023054"/>
    </source>
</evidence>
<keyword evidence="6 11" id="KW-0175">Coiled coil</keyword>
<feature type="domain" description="Kinesin motor" evidence="13">
    <location>
        <begin position="5"/>
        <end position="332"/>
    </location>
</feature>
<dbReference type="Gene3D" id="3.40.850.10">
    <property type="entry name" value="Kinesin motor domain"/>
    <property type="match status" value="1"/>
</dbReference>
<dbReference type="SMART" id="SM00129">
    <property type="entry name" value="KISc"/>
    <property type="match status" value="1"/>
</dbReference>
<feature type="compositionally biased region" description="Low complexity" evidence="12">
    <location>
        <begin position="603"/>
        <end position="614"/>
    </location>
</feature>
<feature type="region of interest" description="Disordered" evidence="12">
    <location>
        <begin position="593"/>
        <end position="678"/>
    </location>
</feature>
<feature type="binding site" evidence="9">
    <location>
        <begin position="91"/>
        <end position="98"/>
    </location>
    <ligand>
        <name>ATP</name>
        <dbReference type="ChEBI" id="CHEBI:30616"/>
    </ligand>
</feature>
<evidence type="ECO:0000256" key="12">
    <source>
        <dbReference type="SAM" id="MobiDB-lite"/>
    </source>
</evidence>
<feature type="compositionally biased region" description="Basic and acidic residues" evidence="12">
    <location>
        <begin position="441"/>
        <end position="450"/>
    </location>
</feature>
<keyword evidence="15" id="KW-1185">Reference proteome</keyword>
<dbReference type="InterPro" id="IPR019821">
    <property type="entry name" value="Kinesin_motor_CS"/>
</dbReference>
<keyword evidence="3 10" id="KW-0493">Microtubule</keyword>
<dbReference type="PRINTS" id="PR00380">
    <property type="entry name" value="KINESINHEAVY"/>
</dbReference>
<dbReference type="Proteomes" id="UP001158576">
    <property type="component" value="Chromosome 2"/>
</dbReference>
<dbReference type="PROSITE" id="PS50067">
    <property type="entry name" value="KINESIN_MOTOR_2"/>
    <property type="match status" value="1"/>
</dbReference>
<feature type="coiled-coil region" evidence="11">
    <location>
        <begin position="505"/>
        <end position="550"/>
    </location>
</feature>
<keyword evidence="5 9" id="KW-0067">ATP-binding</keyword>
<comment type="similarity">
    <text evidence="9 10">Belongs to the TRAFAC class myosin-kinesin ATPase superfamily. Kinesin family.</text>
</comment>
<evidence type="ECO:0000313" key="15">
    <source>
        <dbReference type="Proteomes" id="UP001158576"/>
    </source>
</evidence>
<dbReference type="PROSITE" id="PS00411">
    <property type="entry name" value="KINESIN_MOTOR_1"/>
    <property type="match status" value="1"/>
</dbReference>
<gene>
    <name evidence="14" type="ORF">OKIOD_LOCUS14525</name>
</gene>
<name>A0ABN7T197_OIKDI</name>
<sequence length="678" mass="76229">MPDETVKVIVRCRPMNSREKSLKCDVSVDVHSDIGQIQLKKSANSSEPPKAFTFDGSYGVDSDTANIYEDAAYNLVEGVIEGYNGTVFAYGQTGCGKSFTMQGIQAQRGVIPRAFQHIFEAIAVAENTKYLVRASYLEIYNEDVRDLLGKDIKTKLELKENPDKGVYIKGLSNSIVNTVEECEKLMEKGWNNRSVGETLMNKDSSRSHSIFTINIEAAEQVEGQKDKIRAGKLNLVDLAGSERQSKTGATGARLKEATKINLSLSALGNVISALVDGKSKHIPYRDSKLTRLLQDSLGGNTKTLMIACISPADNNYDETLSTLRYANRAKNIKNKPKINEDPKDALLRQYQEEIAQLKAMLEGKPLPNMSPGATIESSGDVKAGRTDSSVDLDEEREKIREELKREFDSELKKLKSEGKTEMTADVIHKLEERVGGALVGGEDKNNEEKKKKVKNRKKKADERKERIRNYANDLRSSWQNKDDMGGLLRVYDDVNDQVRRQAIVIENLKMRLKQKDSEINDLSSEFQETKEEYLDDIREATRENDLLDALLRQIQPLIRRDSNYYSIEKIKSQCVWNDDQKKWVLPRPQILNDRLPQMNGNASRSVPRGSSRGGYPQEPPPSRSQSYGSVEDPYNQRAYHPQYGAVPNSSSESLSSNVDPLPPPMPIKKPSKLNPLFK</sequence>
<evidence type="ECO:0000256" key="2">
    <source>
        <dbReference type="ARBA" id="ARBA00022490"/>
    </source>
</evidence>
<evidence type="ECO:0000256" key="8">
    <source>
        <dbReference type="ARBA" id="ARBA00023212"/>
    </source>
</evidence>
<feature type="region of interest" description="Disordered" evidence="12">
    <location>
        <begin position="438"/>
        <end position="463"/>
    </location>
</feature>
<protein>
    <recommendedName>
        <fullName evidence="10">Kinesin-like protein</fullName>
    </recommendedName>
</protein>
<evidence type="ECO:0000256" key="1">
    <source>
        <dbReference type="ARBA" id="ARBA00004245"/>
    </source>
</evidence>
<evidence type="ECO:0000256" key="11">
    <source>
        <dbReference type="SAM" id="Coils"/>
    </source>
</evidence>
<evidence type="ECO:0000259" key="13">
    <source>
        <dbReference type="PROSITE" id="PS50067"/>
    </source>
</evidence>
<organism evidence="14 15">
    <name type="scientific">Oikopleura dioica</name>
    <name type="common">Tunicate</name>
    <dbReference type="NCBI Taxonomy" id="34765"/>
    <lineage>
        <taxon>Eukaryota</taxon>
        <taxon>Metazoa</taxon>
        <taxon>Chordata</taxon>
        <taxon>Tunicata</taxon>
        <taxon>Appendicularia</taxon>
        <taxon>Copelata</taxon>
        <taxon>Oikopleuridae</taxon>
        <taxon>Oikopleura</taxon>
    </lineage>
</organism>
<reference evidence="14 15" key="1">
    <citation type="submission" date="2021-04" db="EMBL/GenBank/DDBJ databases">
        <authorList>
            <person name="Bliznina A."/>
        </authorList>
    </citation>
    <scope>NUCLEOTIDE SEQUENCE [LARGE SCALE GENOMIC DNA]</scope>
</reference>